<dbReference type="InterPro" id="IPR013249">
    <property type="entry name" value="RNA_pol_sigma70_r4_t2"/>
</dbReference>
<sequence>MKGRMDVARHRQALRRYALSLTRNPDHAEDLVQDSVVRALAGARTWREGGDLRRWLMTILHNAHASRRRREKIELAVREAMDGGGSGWCLPPQLARVDLGETMAALASLPPDQRLVLTLVAIDGLSYREAANGLGIPVGTLMSRLARARDALRRATEHTAGDVPDDGRPRLRLVR</sequence>
<evidence type="ECO:0000313" key="9">
    <source>
        <dbReference type="Proteomes" id="UP000584642"/>
    </source>
</evidence>
<dbReference type="SUPFAM" id="SSF88946">
    <property type="entry name" value="Sigma2 domain of RNA polymerase sigma factors"/>
    <property type="match status" value="1"/>
</dbReference>
<keyword evidence="2" id="KW-0805">Transcription regulation</keyword>
<organism evidence="8 9">
    <name type="scientific">Azospirillum oleiclasticum</name>
    <dbReference type="NCBI Taxonomy" id="2735135"/>
    <lineage>
        <taxon>Bacteria</taxon>
        <taxon>Pseudomonadati</taxon>
        <taxon>Pseudomonadota</taxon>
        <taxon>Alphaproteobacteria</taxon>
        <taxon>Rhodospirillales</taxon>
        <taxon>Azospirillaceae</taxon>
        <taxon>Azospirillum</taxon>
    </lineage>
</organism>
<evidence type="ECO:0000256" key="5">
    <source>
        <dbReference type="SAM" id="MobiDB-lite"/>
    </source>
</evidence>
<reference evidence="8 9" key="1">
    <citation type="submission" date="2020-05" db="EMBL/GenBank/DDBJ databases">
        <title>Azospirillum oleiclasticum sp. nov, a nitrogen-fixing and heavy crude oil-emulsifying bacterium isolated from the crude oil of Yumen Oilfield.</title>
        <authorList>
            <person name="Wu D."/>
            <person name="Cai M."/>
            <person name="Zhang X."/>
        </authorList>
    </citation>
    <scope>NUCLEOTIDE SEQUENCE [LARGE SCALE GENOMIC DNA]</scope>
    <source>
        <strain evidence="8 9">ROY-1-1-2</strain>
    </source>
</reference>
<dbReference type="InterPro" id="IPR013324">
    <property type="entry name" value="RNA_pol_sigma_r3/r4-like"/>
</dbReference>
<accession>A0ABX2TBY0</accession>
<feature type="domain" description="RNA polymerase sigma-70 region 2" evidence="6">
    <location>
        <begin position="7"/>
        <end position="72"/>
    </location>
</feature>
<evidence type="ECO:0000259" key="7">
    <source>
        <dbReference type="Pfam" id="PF08281"/>
    </source>
</evidence>
<dbReference type="SUPFAM" id="SSF88659">
    <property type="entry name" value="Sigma3 and sigma4 domains of RNA polymerase sigma factors"/>
    <property type="match status" value="1"/>
</dbReference>
<keyword evidence="4" id="KW-0804">Transcription</keyword>
<gene>
    <name evidence="8" type="ORF">HND93_19165</name>
</gene>
<dbReference type="Pfam" id="PF08281">
    <property type="entry name" value="Sigma70_r4_2"/>
    <property type="match status" value="1"/>
</dbReference>
<evidence type="ECO:0000256" key="4">
    <source>
        <dbReference type="ARBA" id="ARBA00023163"/>
    </source>
</evidence>
<keyword evidence="3" id="KW-0731">Sigma factor</keyword>
<dbReference type="PANTHER" id="PTHR43133">
    <property type="entry name" value="RNA POLYMERASE ECF-TYPE SIGMA FACTO"/>
    <property type="match status" value="1"/>
</dbReference>
<evidence type="ECO:0000256" key="1">
    <source>
        <dbReference type="ARBA" id="ARBA00010641"/>
    </source>
</evidence>
<evidence type="ECO:0000256" key="3">
    <source>
        <dbReference type="ARBA" id="ARBA00023082"/>
    </source>
</evidence>
<dbReference type="InterPro" id="IPR039425">
    <property type="entry name" value="RNA_pol_sigma-70-like"/>
</dbReference>
<dbReference type="EMBL" id="JABFDB010000014">
    <property type="protein sequence ID" value="NYZ21839.1"/>
    <property type="molecule type" value="Genomic_DNA"/>
</dbReference>
<evidence type="ECO:0000256" key="2">
    <source>
        <dbReference type="ARBA" id="ARBA00023015"/>
    </source>
</evidence>
<protein>
    <submittedName>
        <fullName evidence="8">RNA polymerase</fullName>
    </submittedName>
</protein>
<dbReference type="Gene3D" id="1.10.1740.10">
    <property type="match status" value="1"/>
</dbReference>
<feature type="domain" description="RNA polymerase sigma factor 70 region 4 type 2" evidence="7">
    <location>
        <begin position="102"/>
        <end position="152"/>
    </location>
</feature>
<dbReference type="Gene3D" id="1.10.10.10">
    <property type="entry name" value="Winged helix-like DNA-binding domain superfamily/Winged helix DNA-binding domain"/>
    <property type="match status" value="1"/>
</dbReference>
<name>A0ABX2TBY0_9PROT</name>
<evidence type="ECO:0000259" key="6">
    <source>
        <dbReference type="Pfam" id="PF04542"/>
    </source>
</evidence>
<dbReference type="InterPro" id="IPR007627">
    <property type="entry name" value="RNA_pol_sigma70_r2"/>
</dbReference>
<dbReference type="PANTHER" id="PTHR43133:SF25">
    <property type="entry name" value="RNA POLYMERASE SIGMA FACTOR RFAY-RELATED"/>
    <property type="match status" value="1"/>
</dbReference>
<feature type="compositionally biased region" description="Basic and acidic residues" evidence="5">
    <location>
        <begin position="155"/>
        <end position="169"/>
    </location>
</feature>
<dbReference type="Pfam" id="PF04542">
    <property type="entry name" value="Sigma70_r2"/>
    <property type="match status" value="1"/>
</dbReference>
<dbReference type="Proteomes" id="UP000584642">
    <property type="component" value="Unassembled WGS sequence"/>
</dbReference>
<proteinExistence type="inferred from homology"/>
<comment type="caution">
    <text evidence="8">The sequence shown here is derived from an EMBL/GenBank/DDBJ whole genome shotgun (WGS) entry which is preliminary data.</text>
</comment>
<dbReference type="InterPro" id="IPR013325">
    <property type="entry name" value="RNA_pol_sigma_r2"/>
</dbReference>
<feature type="region of interest" description="Disordered" evidence="5">
    <location>
        <begin position="155"/>
        <end position="175"/>
    </location>
</feature>
<keyword evidence="9" id="KW-1185">Reference proteome</keyword>
<evidence type="ECO:0000313" key="8">
    <source>
        <dbReference type="EMBL" id="NYZ21839.1"/>
    </source>
</evidence>
<comment type="similarity">
    <text evidence="1">Belongs to the sigma-70 factor family. ECF subfamily.</text>
</comment>
<dbReference type="InterPro" id="IPR036388">
    <property type="entry name" value="WH-like_DNA-bd_sf"/>
</dbReference>